<protein>
    <submittedName>
        <fullName evidence="1">Uncharacterized protein</fullName>
    </submittedName>
</protein>
<dbReference type="EMBL" id="KB405078">
    <property type="protein sequence ID" value="EMF55004.1"/>
    <property type="molecule type" value="Genomic_DNA"/>
</dbReference>
<evidence type="ECO:0000313" key="2">
    <source>
        <dbReference type="Proteomes" id="UP000030760"/>
    </source>
</evidence>
<proteinExistence type="predicted"/>
<organism evidence="1 2">
    <name type="scientific">Streptomyces bottropensis ATCC 25435</name>
    <dbReference type="NCBI Taxonomy" id="1054862"/>
    <lineage>
        <taxon>Bacteria</taxon>
        <taxon>Bacillati</taxon>
        <taxon>Actinomycetota</taxon>
        <taxon>Actinomycetes</taxon>
        <taxon>Kitasatosporales</taxon>
        <taxon>Streptomycetaceae</taxon>
        <taxon>Streptomyces</taxon>
    </lineage>
</organism>
<dbReference type="Proteomes" id="UP000030760">
    <property type="component" value="Unassembled WGS sequence"/>
</dbReference>
<gene>
    <name evidence="1" type="ORF">SBD_4673</name>
</gene>
<name>M3FS39_9ACTN</name>
<dbReference type="AlphaFoldDB" id="M3FS39"/>
<reference evidence="2" key="1">
    <citation type="journal article" date="2013" name="Genome Announc.">
        <title>Draft Genome Sequence of Streptomyces bottropensis ATCC 25435, a Bottromycin-Producing Actinomycete.</title>
        <authorList>
            <person name="Zhang H."/>
            <person name="Zhou W."/>
            <person name="Zhuang Y."/>
            <person name="Liang X."/>
            <person name="Liu T."/>
        </authorList>
    </citation>
    <scope>NUCLEOTIDE SEQUENCE [LARGE SCALE GENOMIC DNA]</scope>
    <source>
        <strain evidence="2">ATCC 25435</strain>
    </source>
</reference>
<sequence>MCGHGEFLSVACEVSCRVRAGDARPCASSRRSLCVPRPLGVLRVASPRAGPKGVFGPTAYLGPPLLPCVDEWWWVGSPGRRQDSAVRPDEV</sequence>
<accession>M3FS39</accession>
<evidence type="ECO:0000313" key="1">
    <source>
        <dbReference type="EMBL" id="EMF55004.1"/>
    </source>
</evidence>